<dbReference type="AlphaFoldDB" id="A0ABD1Y450"/>
<name>A0ABD1Y450_9MARC</name>
<protein>
    <submittedName>
        <fullName evidence="2">Uncharacterized protein</fullName>
    </submittedName>
</protein>
<dbReference type="Proteomes" id="UP001605036">
    <property type="component" value="Unassembled WGS sequence"/>
</dbReference>
<proteinExistence type="predicted"/>
<comment type="caution">
    <text evidence="2">The sequence shown here is derived from an EMBL/GenBank/DDBJ whole genome shotgun (WGS) entry which is preliminary data.</text>
</comment>
<evidence type="ECO:0000313" key="3">
    <source>
        <dbReference type="Proteomes" id="UP001605036"/>
    </source>
</evidence>
<sequence length="235" mass="25609">MLADCGEESGRPIPVPWDTGAADPNPRGVEGSGGHRRSTSPLELARRTASEESQCIHLTRSSADRDFQLAWAMEKDPTRGGTASRSTSNAVHRSWAQREFSLSASCFPPPRRVVLIGKASNSPNYLVKFSRKDALNRSQGGAVEDQIAGENGPTLRAAGTPLELDHFGVMVRTPGHLLPMLGFVWLYHVFCYKFMCRDVAGWGLFGTSMVGVLRIPSRLPDSFGSAFMLAVQLFS</sequence>
<evidence type="ECO:0000256" key="1">
    <source>
        <dbReference type="SAM" id="MobiDB-lite"/>
    </source>
</evidence>
<keyword evidence="3" id="KW-1185">Reference proteome</keyword>
<feature type="region of interest" description="Disordered" evidence="1">
    <location>
        <begin position="1"/>
        <end position="53"/>
    </location>
</feature>
<dbReference type="EMBL" id="JBHFFA010000006">
    <property type="protein sequence ID" value="KAL2621536.1"/>
    <property type="molecule type" value="Genomic_DNA"/>
</dbReference>
<evidence type="ECO:0000313" key="2">
    <source>
        <dbReference type="EMBL" id="KAL2621536.1"/>
    </source>
</evidence>
<organism evidence="2 3">
    <name type="scientific">Riccia fluitans</name>
    <dbReference type="NCBI Taxonomy" id="41844"/>
    <lineage>
        <taxon>Eukaryota</taxon>
        <taxon>Viridiplantae</taxon>
        <taxon>Streptophyta</taxon>
        <taxon>Embryophyta</taxon>
        <taxon>Marchantiophyta</taxon>
        <taxon>Marchantiopsida</taxon>
        <taxon>Marchantiidae</taxon>
        <taxon>Marchantiales</taxon>
        <taxon>Ricciaceae</taxon>
        <taxon>Riccia</taxon>
    </lineage>
</organism>
<gene>
    <name evidence="2" type="ORF">R1flu_001741</name>
</gene>
<reference evidence="2 3" key="1">
    <citation type="submission" date="2024-09" db="EMBL/GenBank/DDBJ databases">
        <title>Chromosome-scale assembly of Riccia fluitans.</title>
        <authorList>
            <person name="Paukszto L."/>
            <person name="Sawicki J."/>
            <person name="Karawczyk K."/>
            <person name="Piernik-Szablinska J."/>
            <person name="Szczecinska M."/>
            <person name="Mazdziarz M."/>
        </authorList>
    </citation>
    <scope>NUCLEOTIDE SEQUENCE [LARGE SCALE GENOMIC DNA]</scope>
    <source>
        <strain evidence="2">Rf_01</strain>
        <tissue evidence="2">Aerial parts of the thallus</tissue>
    </source>
</reference>
<accession>A0ABD1Y450</accession>